<protein>
    <submittedName>
        <fullName evidence="1">CopG family transcriptional regulator</fullName>
    </submittedName>
</protein>
<dbReference type="GO" id="GO:0006355">
    <property type="term" value="P:regulation of DNA-templated transcription"/>
    <property type="evidence" value="ECO:0007669"/>
    <property type="project" value="InterPro"/>
</dbReference>
<dbReference type="InterPro" id="IPR010985">
    <property type="entry name" value="Ribbon_hlx_hlx"/>
</dbReference>
<dbReference type="Proteomes" id="UP000070565">
    <property type="component" value="Unassembled WGS sequence"/>
</dbReference>
<evidence type="ECO:0000313" key="1">
    <source>
        <dbReference type="EMBL" id="KXB02953.1"/>
    </source>
</evidence>
<keyword evidence="2" id="KW-1185">Reference proteome</keyword>
<sequence>MKELEGKFTTVSIPVQLFNEVKEQIEGTGFTSTSSFVAYILREIIIEAHETGEMPFTKDDAKKIKKRLKALGYME</sequence>
<dbReference type="AlphaFoldDB" id="A0A133V934"/>
<organism evidence="1 2">
    <name type="scientific">candidate division MSBL1 archaeon SCGC-AAA261F19</name>
    <dbReference type="NCBI Taxonomy" id="1698275"/>
    <lineage>
        <taxon>Archaea</taxon>
        <taxon>Methanobacteriati</taxon>
        <taxon>Methanobacteriota</taxon>
        <taxon>candidate division MSBL1</taxon>
    </lineage>
</organism>
<proteinExistence type="predicted"/>
<comment type="caution">
    <text evidence="1">The sequence shown here is derived from an EMBL/GenBank/DDBJ whole genome shotgun (WGS) entry which is preliminary data.</text>
</comment>
<gene>
    <name evidence="1" type="ORF">AKJ45_03010</name>
</gene>
<dbReference type="EMBL" id="LHXZ01000042">
    <property type="protein sequence ID" value="KXB02953.1"/>
    <property type="molecule type" value="Genomic_DNA"/>
</dbReference>
<evidence type="ECO:0000313" key="2">
    <source>
        <dbReference type="Proteomes" id="UP000070565"/>
    </source>
</evidence>
<reference evidence="1 2" key="1">
    <citation type="journal article" date="2016" name="Sci. Rep.">
        <title>Metabolic traits of an uncultured archaeal lineage -MSBL1- from brine pools of the Red Sea.</title>
        <authorList>
            <person name="Mwirichia R."/>
            <person name="Alam I."/>
            <person name="Rashid M."/>
            <person name="Vinu M."/>
            <person name="Ba-Alawi W."/>
            <person name="Anthony Kamau A."/>
            <person name="Kamanda Ngugi D."/>
            <person name="Goker M."/>
            <person name="Klenk H.P."/>
            <person name="Bajic V."/>
            <person name="Stingl U."/>
        </authorList>
    </citation>
    <scope>NUCLEOTIDE SEQUENCE [LARGE SCALE GENOMIC DNA]</scope>
    <source>
        <strain evidence="1">SCGC-AAA261F19</strain>
    </source>
</reference>
<accession>A0A133V934</accession>
<name>A0A133V934_9EURY</name>
<dbReference type="SUPFAM" id="SSF47598">
    <property type="entry name" value="Ribbon-helix-helix"/>
    <property type="match status" value="1"/>
</dbReference>